<evidence type="ECO:0000313" key="2">
    <source>
        <dbReference type="Proteomes" id="UP000076489"/>
    </source>
</evidence>
<proteinExistence type="predicted"/>
<organism evidence="1 2">
    <name type="scientific">Pseudomonas fluorescens</name>
    <dbReference type="NCBI Taxonomy" id="294"/>
    <lineage>
        <taxon>Bacteria</taxon>
        <taxon>Pseudomonadati</taxon>
        <taxon>Pseudomonadota</taxon>
        <taxon>Gammaproteobacteria</taxon>
        <taxon>Pseudomonadales</taxon>
        <taxon>Pseudomonadaceae</taxon>
        <taxon>Pseudomonas</taxon>
    </lineage>
</organism>
<dbReference type="OrthoDB" id="6941960at2"/>
<comment type="caution">
    <text evidence="1">The sequence shown here is derived from an EMBL/GenBank/DDBJ whole genome shotgun (WGS) entry which is preliminary data.</text>
</comment>
<evidence type="ECO:0000313" key="1">
    <source>
        <dbReference type="EMBL" id="KZN20724.1"/>
    </source>
</evidence>
<reference evidence="2" key="1">
    <citation type="submission" date="2016-03" db="EMBL/GenBank/DDBJ databases">
        <authorList>
            <person name="Ray J."/>
            <person name="Price M."/>
            <person name="Deutschbauer A."/>
        </authorList>
    </citation>
    <scope>NUCLEOTIDE SEQUENCE [LARGE SCALE GENOMIC DNA]</scope>
    <source>
        <strain evidence="2">FW300-N1B4</strain>
    </source>
</reference>
<dbReference type="Proteomes" id="UP000076489">
    <property type="component" value="Unassembled WGS sequence"/>
</dbReference>
<protein>
    <submittedName>
        <fullName evidence="1">Uncharacterized protein</fullName>
    </submittedName>
</protein>
<reference evidence="1 2" key="2">
    <citation type="journal article" date="2018" name="Nature">
        <title>Mutant phenotypes for thousands of bacterial genes of unknown function.</title>
        <authorList>
            <person name="Price M.N."/>
            <person name="Wetmore K.M."/>
            <person name="Waters R.J."/>
            <person name="Callaghan M."/>
            <person name="Ray J."/>
            <person name="Liu H."/>
            <person name="Kuehl J.V."/>
            <person name="Melnyk R.A."/>
            <person name="Lamson J.S."/>
            <person name="Suh Y."/>
            <person name="Carlson H.K."/>
            <person name="Esquivel Z."/>
            <person name="Sadeeshkumar H."/>
            <person name="Chakraborty R."/>
            <person name="Zane G.M."/>
            <person name="Rubin B.E."/>
            <person name="Wall J.D."/>
            <person name="Visel A."/>
            <person name="Bristow J."/>
            <person name="Blow M.J."/>
            <person name="Arkin A.P."/>
            <person name="Deutschbauer A.M."/>
        </authorList>
    </citation>
    <scope>NUCLEOTIDE SEQUENCE [LARGE SCALE GENOMIC DNA]</scope>
    <source>
        <strain evidence="1 2">FW300-N1B4</strain>
    </source>
</reference>
<dbReference type="AlphaFoldDB" id="A0A166QR35"/>
<sequence length="77" mass="8423">MSAEQDAAARELLEIFADALEQSHGPCFAGRAALMDWIDDQFLRLARLDVPDQMAGPMIDAAYLLWQAEAAGQQAES</sequence>
<dbReference type="RefSeq" id="WP_063340771.1">
    <property type="nucleotide sequence ID" value="NZ_LUKJ01000002.1"/>
</dbReference>
<name>A0A166QR35_PSEFL</name>
<dbReference type="EMBL" id="LUKJ01000002">
    <property type="protein sequence ID" value="KZN20724.1"/>
    <property type="molecule type" value="Genomic_DNA"/>
</dbReference>
<gene>
    <name evidence="1" type="ORF">A1D17_04055</name>
</gene>
<accession>A0A166QR35</accession>